<evidence type="ECO:0000256" key="2">
    <source>
        <dbReference type="ARBA" id="ARBA00005245"/>
    </source>
</evidence>
<feature type="non-terminal residue" evidence="10">
    <location>
        <position position="73"/>
    </location>
</feature>
<dbReference type="RefSeq" id="XP_040746474.1">
    <property type="nucleotide sequence ID" value="XM_040884017.1"/>
</dbReference>
<dbReference type="EMBL" id="MCFD01000002">
    <property type="protein sequence ID" value="ORX73134.1"/>
    <property type="molecule type" value="Genomic_DNA"/>
</dbReference>
<evidence type="ECO:0000313" key="10">
    <source>
        <dbReference type="EMBL" id="ORX73134.1"/>
    </source>
</evidence>
<comment type="similarity">
    <text evidence="2">Belongs to the SPCS1 family.</text>
</comment>
<evidence type="ECO:0000256" key="8">
    <source>
        <dbReference type="ARBA" id="ARBA00045204"/>
    </source>
</evidence>
<feature type="non-terminal residue" evidence="10">
    <location>
        <position position="1"/>
    </location>
</feature>
<dbReference type="Proteomes" id="UP000193922">
    <property type="component" value="Unassembled WGS sequence"/>
</dbReference>
<evidence type="ECO:0000256" key="3">
    <source>
        <dbReference type="ARBA" id="ARBA00017059"/>
    </source>
</evidence>
<dbReference type="InterPro" id="IPR009542">
    <property type="entry name" value="Spc1/SPCS1"/>
</dbReference>
<evidence type="ECO:0000256" key="7">
    <source>
        <dbReference type="ARBA" id="ARBA00023136"/>
    </source>
</evidence>
<feature type="transmembrane region" description="Helical" evidence="9">
    <location>
        <begin position="44"/>
        <end position="65"/>
    </location>
</feature>
<evidence type="ECO:0000256" key="4">
    <source>
        <dbReference type="ARBA" id="ARBA00022692"/>
    </source>
</evidence>
<dbReference type="AlphaFoldDB" id="A0A1Y1WJ54"/>
<proteinExistence type="inferred from homology"/>
<comment type="caution">
    <text evidence="10">The sequence shown here is derived from an EMBL/GenBank/DDBJ whole genome shotgun (WGS) entry which is preliminary data.</text>
</comment>
<evidence type="ECO:0000256" key="6">
    <source>
        <dbReference type="ARBA" id="ARBA00022989"/>
    </source>
</evidence>
<comment type="function">
    <text evidence="8">Component of the signal peptidase complex (SPC) which catalyzes the cleavage of N-terminal signal sequences from nascent proteins as they are translocated into the lumen of the endoplasmic reticulum. Dispensable for SPC enzymatic activity.</text>
</comment>
<feature type="transmembrane region" description="Helical" evidence="9">
    <location>
        <begin position="18"/>
        <end position="37"/>
    </location>
</feature>
<dbReference type="GO" id="GO:0006465">
    <property type="term" value="P:signal peptide processing"/>
    <property type="evidence" value="ECO:0007669"/>
    <property type="project" value="InterPro"/>
</dbReference>
<dbReference type="OrthoDB" id="263893at2759"/>
<dbReference type="GO" id="GO:0045047">
    <property type="term" value="P:protein targeting to ER"/>
    <property type="evidence" value="ECO:0007669"/>
    <property type="project" value="TreeGrafter"/>
</dbReference>
<name>A0A1Y1WJ54_9FUNG</name>
<dbReference type="STRING" id="61395.A0A1Y1WJ54"/>
<evidence type="ECO:0000256" key="9">
    <source>
        <dbReference type="SAM" id="Phobius"/>
    </source>
</evidence>
<evidence type="ECO:0000256" key="1">
    <source>
        <dbReference type="ARBA" id="ARBA00004477"/>
    </source>
</evidence>
<keyword evidence="7 9" id="KW-0472">Membrane</keyword>
<sequence>VLESGRIDFSGQQLATKLSNALLVSSGVVAFIIGFVMQRLSYSFAAYAFGVLVTYFVALFPWPYFKRNPVVWL</sequence>
<accession>A0A1Y1WJ54</accession>
<keyword evidence="4 9" id="KW-0812">Transmembrane</keyword>
<organism evidence="10 11">
    <name type="scientific">Linderina pennispora</name>
    <dbReference type="NCBI Taxonomy" id="61395"/>
    <lineage>
        <taxon>Eukaryota</taxon>
        <taxon>Fungi</taxon>
        <taxon>Fungi incertae sedis</taxon>
        <taxon>Zoopagomycota</taxon>
        <taxon>Kickxellomycotina</taxon>
        <taxon>Kickxellomycetes</taxon>
        <taxon>Kickxellales</taxon>
        <taxon>Kickxellaceae</taxon>
        <taxon>Linderina</taxon>
    </lineage>
</organism>
<protein>
    <recommendedName>
        <fullName evidence="3">Signal peptidase complex subunit 1</fullName>
    </recommendedName>
</protein>
<gene>
    <name evidence="10" type="ORF">DL89DRAFT_203167</name>
</gene>
<dbReference type="PANTHER" id="PTHR13202:SF0">
    <property type="entry name" value="SIGNAL PEPTIDASE COMPLEX SUBUNIT 1"/>
    <property type="match status" value="1"/>
</dbReference>
<dbReference type="Pfam" id="PF06645">
    <property type="entry name" value="SPC12"/>
    <property type="match status" value="1"/>
</dbReference>
<dbReference type="GO" id="GO:0005787">
    <property type="term" value="C:signal peptidase complex"/>
    <property type="evidence" value="ECO:0007669"/>
    <property type="project" value="InterPro"/>
</dbReference>
<keyword evidence="5" id="KW-0256">Endoplasmic reticulum</keyword>
<reference evidence="10 11" key="1">
    <citation type="submission" date="2016-07" db="EMBL/GenBank/DDBJ databases">
        <title>Pervasive Adenine N6-methylation of Active Genes in Fungi.</title>
        <authorList>
            <consortium name="DOE Joint Genome Institute"/>
            <person name="Mondo S.J."/>
            <person name="Dannebaum R.O."/>
            <person name="Kuo R.C."/>
            <person name="Labutti K."/>
            <person name="Haridas S."/>
            <person name="Kuo A."/>
            <person name="Salamov A."/>
            <person name="Ahrendt S.R."/>
            <person name="Lipzen A."/>
            <person name="Sullivan W."/>
            <person name="Andreopoulos W.B."/>
            <person name="Clum A."/>
            <person name="Lindquist E."/>
            <person name="Daum C."/>
            <person name="Ramamoorthy G.K."/>
            <person name="Gryganskyi A."/>
            <person name="Culley D."/>
            <person name="Magnuson J.K."/>
            <person name="James T.Y."/>
            <person name="O'Malley M.A."/>
            <person name="Stajich J.E."/>
            <person name="Spatafora J.W."/>
            <person name="Visel A."/>
            <person name="Grigoriev I.V."/>
        </authorList>
    </citation>
    <scope>NUCLEOTIDE SEQUENCE [LARGE SCALE GENOMIC DNA]</scope>
    <source>
        <strain evidence="10 11">ATCC 12442</strain>
    </source>
</reference>
<dbReference type="GeneID" id="63800665"/>
<comment type="subcellular location">
    <subcellularLocation>
        <location evidence="1">Endoplasmic reticulum membrane</location>
        <topology evidence="1">Multi-pass membrane protein</topology>
    </subcellularLocation>
</comment>
<evidence type="ECO:0000256" key="5">
    <source>
        <dbReference type="ARBA" id="ARBA00022824"/>
    </source>
</evidence>
<evidence type="ECO:0000313" key="11">
    <source>
        <dbReference type="Proteomes" id="UP000193922"/>
    </source>
</evidence>
<keyword evidence="6 9" id="KW-1133">Transmembrane helix</keyword>
<dbReference type="PANTHER" id="PTHR13202">
    <property type="entry name" value="MICROSOMAL SIGNAL PEPTIDASE 12 KDA SUBUNIT"/>
    <property type="match status" value="1"/>
</dbReference>
<keyword evidence="11" id="KW-1185">Reference proteome</keyword>